<sequence>MPSFPLPSLEYPVTRKYPGTLFTPISFGAAVAVLVFLTAVNVALAGYDTVPGLSSNFNVTQHHWYDKFLPEAAQTRPGTLCDPRLLGLGDTITTNNTLFQYTISSIDKANAGDSGFQYAGWTLDNCDITSLFVNANAQTIAMDITAVVACHSTPSQIAQGNDYAITIRADWSESTLPGHYGELLGAQKALNRRSASGVGPTSPSDPEAPGTVLHAVTSVSATDFAEFTFNMLSLPNSTFPNYFSFEADFPWCPAFLGPDAPCAAHLPSLNISSIFERVPSTVAGLQFDASQPVGPGNEPLMNNDTFGIISNVVQVAYATIRLDLGNRTPKNNFLLNTSLIESVIVKSFPQHTTSMPNESFLYSTLVGDGHYASAASLVPGSDSDSEDRSIANLLPLQMPGPALLGGVYLCRFQRAKSPGSAFIAVLVATLKGGEEAYRCEYVHGAFEVGEIYKSREI</sequence>
<keyword evidence="1" id="KW-0472">Membrane</keyword>
<organism evidence="2 3">
    <name type="scientific">Roridomyces roridus</name>
    <dbReference type="NCBI Taxonomy" id="1738132"/>
    <lineage>
        <taxon>Eukaryota</taxon>
        <taxon>Fungi</taxon>
        <taxon>Dikarya</taxon>
        <taxon>Basidiomycota</taxon>
        <taxon>Agaricomycotina</taxon>
        <taxon>Agaricomycetes</taxon>
        <taxon>Agaricomycetidae</taxon>
        <taxon>Agaricales</taxon>
        <taxon>Marasmiineae</taxon>
        <taxon>Mycenaceae</taxon>
        <taxon>Roridomyces</taxon>
    </lineage>
</organism>
<evidence type="ECO:0000256" key="1">
    <source>
        <dbReference type="SAM" id="Phobius"/>
    </source>
</evidence>
<dbReference type="AlphaFoldDB" id="A0AAD7C066"/>
<feature type="transmembrane region" description="Helical" evidence="1">
    <location>
        <begin position="21"/>
        <end position="47"/>
    </location>
</feature>
<gene>
    <name evidence="2" type="ORF">FB45DRAFT_865928</name>
</gene>
<reference evidence="2" key="1">
    <citation type="submission" date="2023-03" db="EMBL/GenBank/DDBJ databases">
        <title>Massive genome expansion in bonnet fungi (Mycena s.s.) driven by repeated elements and novel gene families across ecological guilds.</title>
        <authorList>
            <consortium name="Lawrence Berkeley National Laboratory"/>
            <person name="Harder C.B."/>
            <person name="Miyauchi S."/>
            <person name="Viragh M."/>
            <person name="Kuo A."/>
            <person name="Thoen E."/>
            <person name="Andreopoulos B."/>
            <person name="Lu D."/>
            <person name="Skrede I."/>
            <person name="Drula E."/>
            <person name="Henrissat B."/>
            <person name="Morin E."/>
            <person name="Kohler A."/>
            <person name="Barry K."/>
            <person name="LaButti K."/>
            <person name="Morin E."/>
            <person name="Salamov A."/>
            <person name="Lipzen A."/>
            <person name="Mereny Z."/>
            <person name="Hegedus B."/>
            <person name="Baldrian P."/>
            <person name="Stursova M."/>
            <person name="Weitz H."/>
            <person name="Taylor A."/>
            <person name="Grigoriev I.V."/>
            <person name="Nagy L.G."/>
            <person name="Martin F."/>
            <person name="Kauserud H."/>
        </authorList>
    </citation>
    <scope>NUCLEOTIDE SEQUENCE</scope>
    <source>
        <strain evidence="2">9284</strain>
    </source>
</reference>
<accession>A0AAD7C066</accession>
<dbReference type="EMBL" id="JARKIF010000007">
    <property type="protein sequence ID" value="KAJ7635410.1"/>
    <property type="molecule type" value="Genomic_DNA"/>
</dbReference>
<comment type="caution">
    <text evidence="2">The sequence shown here is derived from an EMBL/GenBank/DDBJ whole genome shotgun (WGS) entry which is preliminary data.</text>
</comment>
<name>A0AAD7C066_9AGAR</name>
<dbReference type="Proteomes" id="UP001221142">
    <property type="component" value="Unassembled WGS sequence"/>
</dbReference>
<keyword evidence="3" id="KW-1185">Reference proteome</keyword>
<keyword evidence="1" id="KW-1133">Transmembrane helix</keyword>
<evidence type="ECO:0000313" key="3">
    <source>
        <dbReference type="Proteomes" id="UP001221142"/>
    </source>
</evidence>
<evidence type="ECO:0000313" key="2">
    <source>
        <dbReference type="EMBL" id="KAJ7635410.1"/>
    </source>
</evidence>
<proteinExistence type="predicted"/>
<keyword evidence="1" id="KW-0812">Transmembrane</keyword>
<protein>
    <submittedName>
        <fullName evidence="2">Uncharacterized protein</fullName>
    </submittedName>
</protein>